<dbReference type="EMBL" id="CAJVPL010014890">
    <property type="protein sequence ID" value="CAG8692115.1"/>
    <property type="molecule type" value="Genomic_DNA"/>
</dbReference>
<gene>
    <name evidence="1" type="ORF">AGERDE_LOCUS13143</name>
</gene>
<feature type="non-terminal residue" evidence="1">
    <location>
        <position position="86"/>
    </location>
</feature>
<dbReference type="Proteomes" id="UP000789831">
    <property type="component" value="Unassembled WGS sequence"/>
</dbReference>
<organism evidence="1 2">
    <name type="scientific">Ambispora gerdemannii</name>
    <dbReference type="NCBI Taxonomy" id="144530"/>
    <lineage>
        <taxon>Eukaryota</taxon>
        <taxon>Fungi</taxon>
        <taxon>Fungi incertae sedis</taxon>
        <taxon>Mucoromycota</taxon>
        <taxon>Glomeromycotina</taxon>
        <taxon>Glomeromycetes</taxon>
        <taxon>Archaeosporales</taxon>
        <taxon>Ambisporaceae</taxon>
        <taxon>Ambispora</taxon>
    </lineage>
</organism>
<proteinExistence type="predicted"/>
<accession>A0A9N9EU58</accession>
<keyword evidence="2" id="KW-1185">Reference proteome</keyword>
<protein>
    <submittedName>
        <fullName evidence="1">9502_t:CDS:1</fullName>
    </submittedName>
</protein>
<dbReference type="AlphaFoldDB" id="A0A9N9EU58"/>
<name>A0A9N9EU58_9GLOM</name>
<evidence type="ECO:0000313" key="1">
    <source>
        <dbReference type="EMBL" id="CAG8692115.1"/>
    </source>
</evidence>
<sequence length="86" mass="10022">RNQASYTDVGKYNSRMEMTLNQALKAIKSRGRSIPVDGIYSILGLLPYGEWVVPKYKGKLCKECKKLENERKKEIICKHPEEQKEY</sequence>
<comment type="caution">
    <text evidence="1">The sequence shown here is derived from an EMBL/GenBank/DDBJ whole genome shotgun (WGS) entry which is preliminary data.</text>
</comment>
<reference evidence="1" key="1">
    <citation type="submission" date="2021-06" db="EMBL/GenBank/DDBJ databases">
        <authorList>
            <person name="Kallberg Y."/>
            <person name="Tangrot J."/>
            <person name="Rosling A."/>
        </authorList>
    </citation>
    <scope>NUCLEOTIDE SEQUENCE</scope>
    <source>
        <strain evidence="1">MT106</strain>
    </source>
</reference>
<evidence type="ECO:0000313" key="2">
    <source>
        <dbReference type="Proteomes" id="UP000789831"/>
    </source>
</evidence>